<keyword evidence="2" id="KW-1185">Reference proteome</keyword>
<accession>A0AAW2GX28</accession>
<reference evidence="1 2" key="1">
    <citation type="submission" date="2023-03" db="EMBL/GenBank/DDBJ databases">
        <title>High recombination rates correlate with genetic variation in Cardiocondyla obscurior ants.</title>
        <authorList>
            <person name="Errbii M."/>
        </authorList>
    </citation>
    <scope>NUCLEOTIDE SEQUENCE [LARGE SCALE GENOMIC DNA]</scope>
    <source>
        <strain evidence="1">Alpha-2009</strain>
        <tissue evidence="1">Whole body</tissue>
    </source>
</reference>
<comment type="caution">
    <text evidence="1">The sequence shown here is derived from an EMBL/GenBank/DDBJ whole genome shotgun (WGS) entry which is preliminary data.</text>
</comment>
<gene>
    <name evidence="1" type="ORF">PUN28_003011</name>
</gene>
<dbReference type="EMBL" id="JADYXP020000002">
    <property type="protein sequence ID" value="KAL0131857.1"/>
    <property type="molecule type" value="Genomic_DNA"/>
</dbReference>
<dbReference type="AlphaFoldDB" id="A0AAW2GX28"/>
<organism evidence="1 2">
    <name type="scientific">Cardiocondyla obscurior</name>
    <dbReference type="NCBI Taxonomy" id="286306"/>
    <lineage>
        <taxon>Eukaryota</taxon>
        <taxon>Metazoa</taxon>
        <taxon>Ecdysozoa</taxon>
        <taxon>Arthropoda</taxon>
        <taxon>Hexapoda</taxon>
        <taxon>Insecta</taxon>
        <taxon>Pterygota</taxon>
        <taxon>Neoptera</taxon>
        <taxon>Endopterygota</taxon>
        <taxon>Hymenoptera</taxon>
        <taxon>Apocrita</taxon>
        <taxon>Aculeata</taxon>
        <taxon>Formicoidea</taxon>
        <taxon>Formicidae</taxon>
        <taxon>Myrmicinae</taxon>
        <taxon>Cardiocondyla</taxon>
    </lineage>
</organism>
<name>A0AAW2GX28_9HYME</name>
<evidence type="ECO:0000313" key="2">
    <source>
        <dbReference type="Proteomes" id="UP001430953"/>
    </source>
</evidence>
<evidence type="ECO:0000313" key="1">
    <source>
        <dbReference type="EMBL" id="KAL0131857.1"/>
    </source>
</evidence>
<sequence>MTFRRARPSFAEWKSRWRTGLWYLINKPTPRRINERAGDIISDETKRSIHETPQNLVSIGSGTENYTNKISRSKEIRHRYLERNPQMKIDVAAGTSHPCTFEPIIY</sequence>
<dbReference type="Proteomes" id="UP001430953">
    <property type="component" value="Unassembled WGS sequence"/>
</dbReference>
<proteinExistence type="predicted"/>
<protein>
    <submittedName>
        <fullName evidence="1">Uncharacterized protein</fullName>
    </submittedName>
</protein>